<feature type="region of interest" description="Disordered" evidence="1">
    <location>
        <begin position="1"/>
        <end position="26"/>
    </location>
</feature>
<gene>
    <name evidence="2" type="ORF">MFIFM68171_11015</name>
</gene>
<organism evidence="2 3">
    <name type="scientific">Madurella fahalii</name>
    <dbReference type="NCBI Taxonomy" id="1157608"/>
    <lineage>
        <taxon>Eukaryota</taxon>
        <taxon>Fungi</taxon>
        <taxon>Dikarya</taxon>
        <taxon>Ascomycota</taxon>
        <taxon>Pezizomycotina</taxon>
        <taxon>Sordariomycetes</taxon>
        <taxon>Sordariomycetidae</taxon>
        <taxon>Sordariales</taxon>
        <taxon>Sordariales incertae sedis</taxon>
        <taxon>Madurella</taxon>
    </lineage>
</organism>
<dbReference type="RefSeq" id="XP_070922535.1">
    <property type="nucleotide sequence ID" value="XM_071066434.1"/>
</dbReference>
<dbReference type="PANTHER" id="PTHR14187">
    <property type="entry name" value="ALPHA KINASE/ELONGATION FACTOR 2 KINASE"/>
    <property type="match status" value="1"/>
</dbReference>
<sequence>MADPDEVSQLTRTSAMRTESGSGPRHILSVDYGTTYTGVAWILTSGDANNPSGIEQIHTIENWGGRNEPKVPSKITYTAIQGRTERWGYGVGDSPYVLKETKLDLEKPRRIEALEDLLRTIAVLDYMSVREHNVLAEDIPRHVTKTPLEIVTDYLCHIAAAVRRNILAGPAHGLGQFPVDLIFTHPVEWDKQGMNLTFRAVMSSFGKEFPEIAQTNGKIYMASESEACAQYTMRDSQEAAIGSLAKGDCFIVVDAGGGTVDLAAYLVKEVEPFRVKLATNPTGRRCGAALIDDEFMNGFLPCRLSVAEIEQLRFSGGSDDRFGGAAHKSLRRGQEQVLSEFIHLKHTFEGPLDNGNHPGPSWINLPRGVGTPDERMLIRAGQLGITCQNMMDMFEVSLRGTRELIEGQVRMLDGLQLPARAIFFSGGLSRNKYALKELTALAGVLGLDPFSGSDSWTAVAKGAALMAMDVGCGPLLQPNIPCPFHIGVVLSTRYTSYDHDLRQKYTDTFDGVNRAKDHIQWVVARGDLVTMEGIKERVKITRKFSPHGSLNGQINVVVSRYEGPQNPPSKFTVNDDESRTTYSLNYTLASITPDKRRRCPSAYVEVHNESGPSYCQVQLELEIQVSQRSSQAEVRLIWGRTGDHGGWPLSKTQYIPF</sequence>
<evidence type="ECO:0000313" key="2">
    <source>
        <dbReference type="EMBL" id="GAB1320805.1"/>
    </source>
</evidence>
<evidence type="ECO:0000256" key="1">
    <source>
        <dbReference type="SAM" id="MobiDB-lite"/>
    </source>
</evidence>
<dbReference type="PANTHER" id="PTHR14187:SF82">
    <property type="entry name" value="FAMILY CHAPERONE, PUTATIVE (AFU_ORTHOLOGUE AFUA_7G08575)-RELATED"/>
    <property type="match status" value="1"/>
</dbReference>
<dbReference type="GeneID" id="98181757"/>
<keyword evidence="3" id="KW-1185">Reference proteome</keyword>
<dbReference type="Gene3D" id="3.30.420.40">
    <property type="match status" value="1"/>
</dbReference>
<dbReference type="Proteomes" id="UP001628179">
    <property type="component" value="Unassembled WGS sequence"/>
</dbReference>
<feature type="compositionally biased region" description="Polar residues" evidence="1">
    <location>
        <begin position="8"/>
        <end position="21"/>
    </location>
</feature>
<protein>
    <submittedName>
        <fullName evidence="2">Heat shock 70 kDa protein 12B</fullName>
    </submittedName>
</protein>
<evidence type="ECO:0000313" key="3">
    <source>
        <dbReference type="Proteomes" id="UP001628179"/>
    </source>
</evidence>
<accession>A0ABQ0GST4</accession>
<dbReference type="SUPFAM" id="SSF53067">
    <property type="entry name" value="Actin-like ATPase domain"/>
    <property type="match status" value="2"/>
</dbReference>
<dbReference type="CDD" id="cd10170">
    <property type="entry name" value="ASKHA_NBD_HSP70"/>
    <property type="match status" value="1"/>
</dbReference>
<name>A0ABQ0GST4_9PEZI</name>
<dbReference type="EMBL" id="BAAFSV010000006">
    <property type="protein sequence ID" value="GAB1320805.1"/>
    <property type="molecule type" value="Genomic_DNA"/>
</dbReference>
<keyword evidence="2" id="KW-0346">Stress response</keyword>
<comment type="caution">
    <text evidence="2">The sequence shown here is derived from an EMBL/GenBank/DDBJ whole genome shotgun (WGS) entry which is preliminary data.</text>
</comment>
<reference evidence="2 3" key="1">
    <citation type="submission" date="2024-09" db="EMBL/GenBank/DDBJ databases">
        <title>Itraconazole resistance in Madurella fahalii resulting from another homologue of gene encoding cytochrome P450 14-alpha sterol demethylase (CYP51).</title>
        <authorList>
            <person name="Yoshioka I."/>
            <person name="Fahal A.H."/>
            <person name="Kaneko S."/>
            <person name="Yaguchi T."/>
        </authorList>
    </citation>
    <scope>NUCLEOTIDE SEQUENCE [LARGE SCALE GENOMIC DNA]</scope>
    <source>
        <strain evidence="2 3">IFM 68171</strain>
    </source>
</reference>
<dbReference type="InterPro" id="IPR043129">
    <property type="entry name" value="ATPase_NBD"/>
</dbReference>
<proteinExistence type="predicted"/>